<keyword evidence="2" id="KW-0808">Transferase</keyword>
<dbReference type="Gene3D" id="3.40.50.2000">
    <property type="entry name" value="Glycogen Phosphorylase B"/>
    <property type="match status" value="2"/>
</dbReference>
<dbReference type="RefSeq" id="WP_121197870.1">
    <property type="nucleotide sequence ID" value="NZ_RBKU01000001.1"/>
</dbReference>
<protein>
    <submittedName>
        <fullName evidence="2">Glycosyltransferase involved in cell wall biosynthesis</fullName>
    </submittedName>
</protein>
<keyword evidence="3" id="KW-1185">Reference proteome</keyword>
<feature type="domain" description="Glycosyl transferase family 1" evidence="1">
    <location>
        <begin position="212"/>
        <end position="362"/>
    </location>
</feature>
<dbReference type="AlphaFoldDB" id="A0A495J1N7"/>
<proteinExistence type="predicted"/>
<dbReference type="SUPFAM" id="SSF53756">
    <property type="entry name" value="UDP-Glycosyltransferase/glycogen phosphorylase"/>
    <property type="match status" value="1"/>
</dbReference>
<dbReference type="OrthoDB" id="9811239at2"/>
<gene>
    <name evidence="2" type="ORF">BDD43_2424</name>
</gene>
<dbReference type="GO" id="GO:0016757">
    <property type="term" value="F:glycosyltransferase activity"/>
    <property type="evidence" value="ECO:0007669"/>
    <property type="project" value="InterPro"/>
</dbReference>
<organism evidence="2 3">
    <name type="scientific">Mucilaginibacter gracilis</name>
    <dbReference type="NCBI Taxonomy" id="423350"/>
    <lineage>
        <taxon>Bacteria</taxon>
        <taxon>Pseudomonadati</taxon>
        <taxon>Bacteroidota</taxon>
        <taxon>Sphingobacteriia</taxon>
        <taxon>Sphingobacteriales</taxon>
        <taxon>Sphingobacteriaceae</taxon>
        <taxon>Mucilaginibacter</taxon>
    </lineage>
</organism>
<evidence type="ECO:0000313" key="3">
    <source>
        <dbReference type="Proteomes" id="UP000268007"/>
    </source>
</evidence>
<dbReference type="InterPro" id="IPR001296">
    <property type="entry name" value="Glyco_trans_1"/>
</dbReference>
<accession>A0A495J1N7</accession>
<dbReference type="PANTHER" id="PTHR12526:SF627">
    <property type="entry name" value="D-RHAMNOSYLTRANSFERASE WBPZ"/>
    <property type="match status" value="1"/>
</dbReference>
<dbReference type="PANTHER" id="PTHR12526">
    <property type="entry name" value="GLYCOSYLTRANSFERASE"/>
    <property type="match status" value="1"/>
</dbReference>
<name>A0A495J1N7_9SPHI</name>
<reference evidence="2 3" key="1">
    <citation type="submission" date="2018-10" db="EMBL/GenBank/DDBJ databases">
        <title>Genomic Encyclopedia of Archaeal and Bacterial Type Strains, Phase II (KMG-II): from individual species to whole genera.</title>
        <authorList>
            <person name="Goeker M."/>
        </authorList>
    </citation>
    <scope>NUCLEOTIDE SEQUENCE [LARGE SCALE GENOMIC DNA]</scope>
    <source>
        <strain evidence="2 3">DSM 18602</strain>
    </source>
</reference>
<evidence type="ECO:0000313" key="2">
    <source>
        <dbReference type="EMBL" id="RKR82248.1"/>
    </source>
</evidence>
<dbReference type="Proteomes" id="UP000268007">
    <property type="component" value="Unassembled WGS sequence"/>
</dbReference>
<dbReference type="Pfam" id="PF00534">
    <property type="entry name" value="Glycos_transf_1"/>
    <property type="match status" value="1"/>
</dbReference>
<comment type="caution">
    <text evidence="2">The sequence shown here is derived from an EMBL/GenBank/DDBJ whole genome shotgun (WGS) entry which is preliminary data.</text>
</comment>
<dbReference type="EMBL" id="RBKU01000001">
    <property type="protein sequence ID" value="RKR82248.1"/>
    <property type="molecule type" value="Genomic_DNA"/>
</dbReference>
<evidence type="ECO:0000259" key="1">
    <source>
        <dbReference type="Pfam" id="PF00534"/>
    </source>
</evidence>
<sequence>MKIAFITTMQGPPWAGSEELWFKAAQYLLNNGHSVMAVVFESAASSNKVKMLKEAGALISIRKSTINNKKSLLQKAVFKIEKTIKGKFVQLAFGEVLNFKPDVICLSQGYTFHFVEDGVYGALFDAINRPFLLLSQYNPEFTGIMPPARISKAKKYINKASGFLFVAARNLKTAERQIASSIKNGIVIDNPVNLNSIGVLNYPGNNGILKMACVARYDCYCKGQDILFQALGSENWQNRKFALELYGSGPDEEYLQSLIDYYSLRDKVFIKGQVSNINKIWEDNEVLVLPSLSEGTPLALVEAMLCGRTALSTDVGGIARYIINNSTGFLAPVSSVNALSAALEDLWENRARLQEMGKAAFEHAMTITDLTPGETLANYLVKA</sequence>